<accession>A0A9D3NFL3</accession>
<gene>
    <name evidence="1" type="ORF">KOW79_013932</name>
</gene>
<evidence type="ECO:0000313" key="2">
    <source>
        <dbReference type="Proteomes" id="UP000824219"/>
    </source>
</evidence>
<organism evidence="1 2">
    <name type="scientific">Hemibagrus wyckioides</name>
    <dbReference type="NCBI Taxonomy" id="337641"/>
    <lineage>
        <taxon>Eukaryota</taxon>
        <taxon>Metazoa</taxon>
        <taxon>Chordata</taxon>
        <taxon>Craniata</taxon>
        <taxon>Vertebrata</taxon>
        <taxon>Euteleostomi</taxon>
        <taxon>Actinopterygii</taxon>
        <taxon>Neopterygii</taxon>
        <taxon>Teleostei</taxon>
        <taxon>Ostariophysi</taxon>
        <taxon>Siluriformes</taxon>
        <taxon>Bagridae</taxon>
        <taxon>Hemibagrus</taxon>
    </lineage>
</organism>
<dbReference type="AlphaFoldDB" id="A0A9D3NFL3"/>
<name>A0A9D3NFL3_9TELE</name>
<keyword evidence="2" id="KW-1185">Reference proteome</keyword>
<sequence length="102" mass="11642">MDSISQQLHQGVQSFRWEKANELWGPYNEEADDTCCANTYCAASASALGTRHNSKNRRHVTVKYDSCCSLTRCQLRKFISRLPEDFHGMTPLGHSYLCLKLN</sequence>
<proteinExistence type="predicted"/>
<dbReference type="Proteomes" id="UP000824219">
    <property type="component" value="Linkage Group LG16"/>
</dbReference>
<dbReference type="EMBL" id="JAHKSW010000016">
    <property type="protein sequence ID" value="KAG7322586.1"/>
    <property type="molecule type" value="Genomic_DNA"/>
</dbReference>
<evidence type="ECO:0000313" key="1">
    <source>
        <dbReference type="EMBL" id="KAG7322586.1"/>
    </source>
</evidence>
<protein>
    <submittedName>
        <fullName evidence="1">Uncharacterized protein</fullName>
    </submittedName>
</protein>
<comment type="caution">
    <text evidence="1">The sequence shown here is derived from an EMBL/GenBank/DDBJ whole genome shotgun (WGS) entry which is preliminary data.</text>
</comment>
<reference evidence="1 2" key="1">
    <citation type="submission" date="2021-06" db="EMBL/GenBank/DDBJ databases">
        <title>Chromosome-level genome assembly of the red-tail catfish (Hemibagrus wyckioides).</title>
        <authorList>
            <person name="Shao F."/>
        </authorList>
    </citation>
    <scope>NUCLEOTIDE SEQUENCE [LARGE SCALE GENOMIC DNA]</scope>
    <source>
        <strain evidence="1">EC202008001</strain>
        <tissue evidence="1">Blood</tissue>
    </source>
</reference>